<dbReference type="GO" id="GO:0030288">
    <property type="term" value="C:outer membrane-bounded periplasmic space"/>
    <property type="evidence" value="ECO:0007669"/>
    <property type="project" value="UniProtKB-UniRule"/>
</dbReference>
<feature type="domain" description="YbgF trimerisation" evidence="3">
    <location>
        <begin position="35"/>
        <end position="87"/>
    </location>
</feature>
<reference evidence="4" key="2">
    <citation type="submission" date="2023-10" db="EMBL/GenBank/DDBJ databases">
        <authorList>
            <person name="Koga R."/>
            <person name="Fukatsu T."/>
        </authorList>
    </citation>
    <scope>NUCLEOTIDE SEQUENCE</scope>
    <source>
        <strain evidence="4">Kw-01</strain>
    </source>
</reference>
<dbReference type="PROSITE" id="PS50005">
    <property type="entry name" value="TPR"/>
    <property type="match status" value="2"/>
</dbReference>
<dbReference type="SUPFAM" id="SSF48452">
    <property type="entry name" value="TPR-like"/>
    <property type="match status" value="1"/>
</dbReference>
<keyword evidence="1" id="KW-0131">Cell cycle</keyword>
<comment type="similarity">
    <text evidence="1">Belongs to the CpoB family.</text>
</comment>
<keyword evidence="2" id="KW-0802">TPR repeat</keyword>
<protein>
    <recommendedName>
        <fullName evidence="1">Cell division coordinator CpoB</fullName>
    </recommendedName>
</protein>
<feature type="repeat" description="TPR" evidence="2">
    <location>
        <begin position="204"/>
        <end position="237"/>
    </location>
</feature>
<keyword evidence="1" id="KW-0574">Periplasm</keyword>
<dbReference type="SMART" id="SM00028">
    <property type="entry name" value="TPR"/>
    <property type="match status" value="3"/>
</dbReference>
<gene>
    <name evidence="1 4" type="primary">cpoB</name>
    <name evidence="4" type="ORF">ACHINZ_2660</name>
</gene>
<evidence type="ECO:0000256" key="2">
    <source>
        <dbReference type="PROSITE-ProRule" id="PRU00339"/>
    </source>
</evidence>
<dbReference type="Pfam" id="PF16331">
    <property type="entry name" value="TolA_bind_tri"/>
    <property type="match status" value="1"/>
</dbReference>
<comment type="function">
    <text evidence="1">Mediates coordination of peptidoglycan synthesis and outer membrane constriction during cell division.</text>
</comment>
<sequence>MIKVKVILLLLIDLVALPVVTGQAPIINVKTFDIKNRIYQIESIISSHNHMLYQIQRQLIDIQHDINELRGQTQENQHIIQNVLKYQEYIDKNIKPLIMHDAINKTVNNNSIIDKIYSQTNKLIQEKEIYETAISLANNSKNKQQISDAIIFFQYILNKNKQSNYKLNALFWLGNLYHKYGDKNKAIFYYATFVKNYPKSKKVPELLYNIGKLLKEKGEINNAKLTYHKIIQNYPNSASAQLAKKQLLIL</sequence>
<keyword evidence="1" id="KW-0732">Signal</keyword>
<name>A0AAT9G4G0_9ENTR</name>
<dbReference type="InterPro" id="IPR011990">
    <property type="entry name" value="TPR-like_helical_dom_sf"/>
</dbReference>
<feature type="repeat" description="TPR" evidence="2">
    <location>
        <begin position="167"/>
        <end position="200"/>
    </location>
</feature>
<dbReference type="InterPro" id="IPR034706">
    <property type="entry name" value="CpoB"/>
</dbReference>
<evidence type="ECO:0000313" key="4">
    <source>
        <dbReference type="EMBL" id="BET44594.1"/>
    </source>
</evidence>
<dbReference type="AlphaFoldDB" id="A0AAT9G4G0"/>
<evidence type="ECO:0000256" key="1">
    <source>
        <dbReference type="HAMAP-Rule" id="MF_02066"/>
    </source>
</evidence>
<organism evidence="4">
    <name type="scientific">Candidatus Aschnera chinzeii</name>
    <dbReference type="NCBI Taxonomy" id="1485666"/>
    <lineage>
        <taxon>Bacteria</taxon>
        <taxon>Pseudomonadati</taxon>
        <taxon>Pseudomonadota</taxon>
        <taxon>Gammaproteobacteria</taxon>
        <taxon>Enterobacterales</taxon>
        <taxon>Enterobacteriaceae</taxon>
        <taxon>Candidatus Aschnera</taxon>
    </lineage>
</organism>
<proteinExistence type="inferred from homology"/>
<dbReference type="Gene3D" id="1.20.5.110">
    <property type="match status" value="1"/>
</dbReference>
<reference evidence="4" key="1">
    <citation type="journal article" date="2023" name="Front. Microbiol.">
        <title>Genome analysis of Candidatus Aschnera chinzeii, the bacterial endosymbiont of the blood-sucking bat fly Penicillidia jenynsii (Insecta: Diptera: Nycteribiidae).</title>
        <authorList>
            <person name="Koga R."/>
            <person name="Moriyama M."/>
            <person name="Nozaki T."/>
            <person name="Fukatsu T."/>
        </authorList>
    </citation>
    <scope>NUCLEOTIDE SEQUENCE</scope>
    <source>
        <strain evidence="4">Kw-01</strain>
    </source>
</reference>
<accession>A0AAT9G4G0</accession>
<dbReference type="Pfam" id="PF13174">
    <property type="entry name" value="TPR_6"/>
    <property type="match status" value="2"/>
</dbReference>
<comment type="subcellular location">
    <subcellularLocation>
        <location evidence="1">Periplasm</location>
    </subcellularLocation>
</comment>
<keyword evidence="1 4" id="KW-0132">Cell division</keyword>
<dbReference type="InterPro" id="IPR019734">
    <property type="entry name" value="TPR_rpt"/>
</dbReference>
<dbReference type="EMBL" id="AP028961">
    <property type="protein sequence ID" value="BET44594.1"/>
    <property type="molecule type" value="Genomic_DNA"/>
</dbReference>
<dbReference type="InterPro" id="IPR032519">
    <property type="entry name" value="YbgF_tri"/>
</dbReference>
<dbReference type="Gene3D" id="1.25.40.10">
    <property type="entry name" value="Tetratricopeptide repeat domain"/>
    <property type="match status" value="1"/>
</dbReference>
<evidence type="ECO:0000259" key="3">
    <source>
        <dbReference type="Pfam" id="PF16331"/>
    </source>
</evidence>
<dbReference type="GO" id="GO:0043093">
    <property type="term" value="P:FtsZ-dependent cytokinesis"/>
    <property type="evidence" value="ECO:0007669"/>
    <property type="project" value="UniProtKB-UniRule"/>
</dbReference>
<dbReference type="HAMAP" id="MF_02066">
    <property type="entry name" value="CpoB"/>
    <property type="match status" value="1"/>
</dbReference>
<dbReference type="GO" id="GO:0070206">
    <property type="term" value="P:protein trimerization"/>
    <property type="evidence" value="ECO:0007669"/>
    <property type="project" value="InterPro"/>
</dbReference>